<keyword evidence="2" id="KW-1185">Reference proteome</keyword>
<evidence type="ECO:0000313" key="2">
    <source>
        <dbReference type="Proteomes" id="UP000287034"/>
    </source>
</evidence>
<dbReference type="RefSeq" id="YP_009818690.1">
    <property type="nucleotide sequence ID" value="NC_048141.1"/>
</dbReference>
<evidence type="ECO:0000313" key="1">
    <source>
        <dbReference type="EMBL" id="AZS12350.1"/>
    </source>
</evidence>
<accession>A0A3S9UPX9</accession>
<dbReference type="GeneID" id="55010034"/>
<gene>
    <name evidence="1" type="primary">74</name>
    <name evidence="1" type="ORF">SEA_KENNA_74</name>
</gene>
<proteinExistence type="predicted"/>
<name>A0A3S9UPX9_9CAUD</name>
<dbReference type="EMBL" id="MK279906">
    <property type="protein sequence ID" value="AZS12350.1"/>
    <property type="molecule type" value="Genomic_DNA"/>
</dbReference>
<reference evidence="1 2" key="1">
    <citation type="submission" date="2018-12" db="EMBL/GenBank/DDBJ databases">
        <authorList>
            <person name="Schwell I.Y."/>
            <person name="Nasser A.S."/>
            <person name="Makara A.R."/>
            <person name="Candra L.M."/>
            <person name="Okorie E.C."/>
            <person name="Grossman C.A."/>
            <person name="Agarwal Y.D."/>
            <person name="Houseworth C.D."/>
            <person name="Aull H.G."/>
            <person name="Bortz R.L."/>
            <person name="Warner M.H."/>
            <person name="Garlena R.A."/>
            <person name="Russell D.A."/>
            <person name="Pope W.H."/>
            <person name="Jacobs-Sera D."/>
            <person name="Hatfull G.F."/>
        </authorList>
    </citation>
    <scope>NUCLEOTIDE SEQUENCE [LARGE SCALE GENOMIC DNA]</scope>
</reference>
<dbReference type="KEGG" id="vg:55010034"/>
<sequence>MWSEHVIAALAEHYHLLPKAEPTDTYDHCREEPMVGWEIEQGPHFVRVLDDEVQLEYDGEPEEPISPEAARYFASALASAADVAEEQR</sequence>
<dbReference type="Proteomes" id="UP000287034">
    <property type="component" value="Segment"/>
</dbReference>
<organism evidence="1 2">
    <name type="scientific">Gordonia phage Kenna</name>
    <dbReference type="NCBI Taxonomy" id="2499025"/>
    <lineage>
        <taxon>Viruses</taxon>
        <taxon>Duplodnaviria</taxon>
        <taxon>Heunggongvirae</taxon>
        <taxon>Uroviricota</taxon>
        <taxon>Caudoviricetes</taxon>
        <taxon>Langleyhallvirinae</taxon>
        <taxon>Getalongvirus</taxon>
        <taxon>Getalongvirus kenna</taxon>
    </lineage>
</organism>
<protein>
    <submittedName>
        <fullName evidence="1">Uncharacterized protein</fullName>
    </submittedName>
</protein>